<evidence type="ECO:0000256" key="2">
    <source>
        <dbReference type="SAM" id="MobiDB-lite"/>
    </source>
</evidence>
<dbReference type="InterPro" id="IPR010095">
    <property type="entry name" value="Cas12f1-like_TNB"/>
</dbReference>
<proteinExistence type="predicted"/>
<keyword evidence="1" id="KW-0238">DNA-binding</keyword>
<evidence type="ECO:0000256" key="1">
    <source>
        <dbReference type="ARBA" id="ARBA00023125"/>
    </source>
</evidence>
<name>A0ABS4WH90_9MICC</name>
<dbReference type="Proteomes" id="UP000766570">
    <property type="component" value="Unassembled WGS sequence"/>
</dbReference>
<keyword evidence="5" id="KW-1185">Reference proteome</keyword>
<dbReference type="Pfam" id="PF07282">
    <property type="entry name" value="Cas12f1-like_TNB"/>
    <property type="match status" value="1"/>
</dbReference>
<gene>
    <name evidence="4" type="ORF">JOF46_003410</name>
</gene>
<evidence type="ECO:0000313" key="5">
    <source>
        <dbReference type="Proteomes" id="UP000766570"/>
    </source>
</evidence>
<accession>A0ABS4WH90</accession>
<feature type="domain" description="Cas12f1-like TNB" evidence="3">
    <location>
        <begin position="401"/>
        <end position="454"/>
    </location>
</feature>
<organism evidence="4 5">
    <name type="scientific">Paeniglutamicibacter psychrophenolicus</name>
    <dbReference type="NCBI Taxonomy" id="257454"/>
    <lineage>
        <taxon>Bacteria</taxon>
        <taxon>Bacillati</taxon>
        <taxon>Actinomycetota</taxon>
        <taxon>Actinomycetes</taxon>
        <taxon>Micrococcales</taxon>
        <taxon>Micrococcaceae</taxon>
        <taxon>Paeniglutamicibacter</taxon>
    </lineage>
</organism>
<dbReference type="RefSeq" id="WP_209909238.1">
    <property type="nucleotide sequence ID" value="NZ_BAAAMI010000013.1"/>
</dbReference>
<sequence length="529" mass="58707">MITAHRHRLAANTGKEQALMDLFPAFRDTLANLSSMTVKELQGGRPLAKWRILTDLPFDTRLSARQVKSAYNQVHAAHASWLALLETAVREAITASTLTGIRRTTLHRINSRHAWWATDLTLPWRQTPGGELIHATHTYAEKHPEKCVWVPVDPADLRLARHLAKHTSARKVRRPDLSRVRTLVLDSTIARPERPTGATEYSWWVTVATLVRGKPVRIPLKNNTYFENLAAQPGAKVAGVIQLHLETTGAGQPAGAAISLLLNTPDALQRETGTVVGLDFGMANALFATSDGRLLGQRMLRTLKSWDQRLTEIAAEHQSRGLRLRDNPEYRALNKRIKDFVTNEIGRVLNILARENGEDRIRELVVERLDFRGHGMSRAMNRLLTRTGRACVKARLAALGPKHGITVTEVGSAYTSQECSGCGYTAKANRRGRHFGCRFCGKKLHCDINAARAIRGRRSIPLTDHHSALQRRTTLQRLDQRHRQRWGPGPAAGADPGLAGARAAGQPSCLAGKSTGFHGIPCNYVLYMR</sequence>
<evidence type="ECO:0000259" key="3">
    <source>
        <dbReference type="Pfam" id="PF07282"/>
    </source>
</evidence>
<evidence type="ECO:0000313" key="4">
    <source>
        <dbReference type="EMBL" id="MBP2375498.1"/>
    </source>
</evidence>
<dbReference type="EMBL" id="JAGIOE010000001">
    <property type="protein sequence ID" value="MBP2375498.1"/>
    <property type="molecule type" value="Genomic_DNA"/>
</dbReference>
<feature type="compositionally biased region" description="Low complexity" evidence="2">
    <location>
        <begin position="487"/>
        <end position="499"/>
    </location>
</feature>
<reference evidence="4 5" key="1">
    <citation type="submission" date="2021-03" db="EMBL/GenBank/DDBJ databases">
        <title>Sequencing the genomes of 1000 actinobacteria strains.</title>
        <authorList>
            <person name="Klenk H.-P."/>
        </authorList>
    </citation>
    <scope>NUCLEOTIDE SEQUENCE [LARGE SCALE GENOMIC DNA]</scope>
    <source>
        <strain evidence="4 5">DSM 15454</strain>
    </source>
</reference>
<protein>
    <submittedName>
        <fullName evidence="4">Transposase</fullName>
    </submittedName>
</protein>
<comment type="caution">
    <text evidence="4">The sequence shown here is derived from an EMBL/GenBank/DDBJ whole genome shotgun (WGS) entry which is preliminary data.</text>
</comment>
<feature type="region of interest" description="Disordered" evidence="2">
    <location>
        <begin position="480"/>
        <end position="499"/>
    </location>
</feature>